<dbReference type="EMBL" id="BKCP01006404">
    <property type="protein sequence ID" value="GER42632.1"/>
    <property type="molecule type" value="Genomic_DNA"/>
</dbReference>
<organism evidence="2 3">
    <name type="scientific">Striga asiatica</name>
    <name type="common">Asiatic witchweed</name>
    <name type="synonym">Buchnera asiatica</name>
    <dbReference type="NCBI Taxonomy" id="4170"/>
    <lineage>
        <taxon>Eukaryota</taxon>
        <taxon>Viridiplantae</taxon>
        <taxon>Streptophyta</taxon>
        <taxon>Embryophyta</taxon>
        <taxon>Tracheophyta</taxon>
        <taxon>Spermatophyta</taxon>
        <taxon>Magnoliopsida</taxon>
        <taxon>eudicotyledons</taxon>
        <taxon>Gunneridae</taxon>
        <taxon>Pentapetalae</taxon>
        <taxon>asterids</taxon>
        <taxon>lamiids</taxon>
        <taxon>Lamiales</taxon>
        <taxon>Orobanchaceae</taxon>
        <taxon>Buchnereae</taxon>
        <taxon>Striga</taxon>
    </lineage>
</organism>
<protein>
    <submittedName>
        <fullName evidence="2">ARABIDILLO-1</fullName>
    </submittedName>
</protein>
<evidence type="ECO:0000313" key="2">
    <source>
        <dbReference type="EMBL" id="GER42632.1"/>
    </source>
</evidence>
<accession>A0A5A7QCG3</accession>
<comment type="caution">
    <text evidence="2">The sequence shown here is derived from an EMBL/GenBank/DDBJ whole genome shotgun (WGS) entry which is preliminary data.</text>
</comment>
<name>A0A5A7QCG3_STRAF</name>
<keyword evidence="3" id="KW-1185">Reference proteome</keyword>
<dbReference type="Proteomes" id="UP000325081">
    <property type="component" value="Unassembled WGS sequence"/>
</dbReference>
<proteinExistence type="predicted"/>
<feature type="region of interest" description="Disordered" evidence="1">
    <location>
        <begin position="78"/>
        <end position="112"/>
    </location>
</feature>
<gene>
    <name evidence="2" type="ORF">STAS_19429</name>
</gene>
<sequence length="112" mass="12599">MEAWLCVEAHYCQSLWFMTTPGVCVHDDGIWLLWNLRGVAQVDIESKPGQNLQNPIFLDDTNSDVLLEDVMEDGFEVQQQVQSPIQEDPLSMGPNGMDDDHESDVDSCVDSN</sequence>
<dbReference type="AlphaFoldDB" id="A0A5A7QCG3"/>
<reference evidence="3" key="1">
    <citation type="journal article" date="2019" name="Curr. Biol.">
        <title>Genome Sequence of Striga asiatica Provides Insight into the Evolution of Plant Parasitism.</title>
        <authorList>
            <person name="Yoshida S."/>
            <person name="Kim S."/>
            <person name="Wafula E.K."/>
            <person name="Tanskanen J."/>
            <person name="Kim Y.M."/>
            <person name="Honaas L."/>
            <person name="Yang Z."/>
            <person name="Spallek T."/>
            <person name="Conn C.E."/>
            <person name="Ichihashi Y."/>
            <person name="Cheong K."/>
            <person name="Cui S."/>
            <person name="Der J.P."/>
            <person name="Gundlach H."/>
            <person name="Jiao Y."/>
            <person name="Hori C."/>
            <person name="Ishida J.K."/>
            <person name="Kasahara H."/>
            <person name="Kiba T."/>
            <person name="Kim M.S."/>
            <person name="Koo N."/>
            <person name="Laohavisit A."/>
            <person name="Lee Y.H."/>
            <person name="Lumba S."/>
            <person name="McCourt P."/>
            <person name="Mortimer J.C."/>
            <person name="Mutuku J.M."/>
            <person name="Nomura T."/>
            <person name="Sasaki-Sekimoto Y."/>
            <person name="Seto Y."/>
            <person name="Wang Y."/>
            <person name="Wakatake T."/>
            <person name="Sakakibara H."/>
            <person name="Demura T."/>
            <person name="Yamaguchi S."/>
            <person name="Yoneyama K."/>
            <person name="Manabe R.I."/>
            <person name="Nelson D.C."/>
            <person name="Schulman A.H."/>
            <person name="Timko M.P."/>
            <person name="dePamphilis C.W."/>
            <person name="Choi D."/>
            <person name="Shirasu K."/>
        </authorList>
    </citation>
    <scope>NUCLEOTIDE SEQUENCE [LARGE SCALE GENOMIC DNA]</scope>
    <source>
        <strain evidence="3">cv. UVA1</strain>
    </source>
</reference>
<evidence type="ECO:0000256" key="1">
    <source>
        <dbReference type="SAM" id="MobiDB-lite"/>
    </source>
</evidence>
<feature type="compositionally biased region" description="Acidic residues" evidence="1">
    <location>
        <begin position="97"/>
        <end position="112"/>
    </location>
</feature>
<evidence type="ECO:0000313" key="3">
    <source>
        <dbReference type="Proteomes" id="UP000325081"/>
    </source>
</evidence>